<evidence type="ECO:0000256" key="4">
    <source>
        <dbReference type="ARBA" id="ARBA00022776"/>
    </source>
</evidence>
<evidence type="ECO:0000256" key="6">
    <source>
        <dbReference type="ARBA" id="ARBA00023306"/>
    </source>
</evidence>
<feature type="coiled-coil region" evidence="7">
    <location>
        <begin position="479"/>
        <end position="550"/>
    </location>
</feature>
<dbReference type="AlphaFoldDB" id="A0AAN9Z0Z5"/>
<dbReference type="Proteomes" id="UP001378592">
    <property type="component" value="Unassembled WGS sequence"/>
</dbReference>
<organism evidence="9 10">
    <name type="scientific">Gryllus longicercus</name>
    <dbReference type="NCBI Taxonomy" id="2509291"/>
    <lineage>
        <taxon>Eukaryota</taxon>
        <taxon>Metazoa</taxon>
        <taxon>Ecdysozoa</taxon>
        <taxon>Arthropoda</taxon>
        <taxon>Hexapoda</taxon>
        <taxon>Insecta</taxon>
        <taxon>Pterygota</taxon>
        <taxon>Neoptera</taxon>
        <taxon>Polyneoptera</taxon>
        <taxon>Orthoptera</taxon>
        <taxon>Ensifera</taxon>
        <taxon>Gryllidea</taxon>
        <taxon>Grylloidea</taxon>
        <taxon>Gryllidae</taxon>
        <taxon>Gryllinae</taxon>
        <taxon>Gryllus</taxon>
    </lineage>
</organism>
<proteinExistence type="inferred from homology"/>
<keyword evidence="4" id="KW-0498">Mitosis</keyword>
<protein>
    <recommendedName>
        <fullName evidence="11">Mitotic spindle assembly checkpoint protein MAD1</fullName>
    </recommendedName>
</protein>
<reference evidence="9 10" key="1">
    <citation type="submission" date="2024-03" db="EMBL/GenBank/DDBJ databases">
        <title>The genome assembly and annotation of the cricket Gryllus longicercus Weissman &amp; Gray.</title>
        <authorList>
            <person name="Szrajer S."/>
            <person name="Gray D."/>
            <person name="Ylla G."/>
        </authorList>
    </citation>
    <scope>NUCLEOTIDE SEQUENCE [LARGE SCALE GENOMIC DNA]</scope>
    <source>
        <strain evidence="9">DAG 2021-001</strain>
        <tissue evidence="9">Whole body minus gut</tissue>
    </source>
</reference>
<dbReference type="PANTHER" id="PTHR23168:SF0">
    <property type="entry name" value="MITOTIC SPINDLE ASSEMBLY CHECKPOINT PROTEIN MAD1"/>
    <property type="match status" value="1"/>
</dbReference>
<evidence type="ECO:0000256" key="7">
    <source>
        <dbReference type="SAM" id="Coils"/>
    </source>
</evidence>
<feature type="coiled-coil region" evidence="7">
    <location>
        <begin position="383"/>
        <end position="452"/>
    </location>
</feature>
<dbReference type="GO" id="GO:0051301">
    <property type="term" value="P:cell division"/>
    <property type="evidence" value="ECO:0007669"/>
    <property type="project" value="UniProtKB-KW"/>
</dbReference>
<dbReference type="GO" id="GO:0051315">
    <property type="term" value="P:attachment of mitotic spindle microtubules to kinetochore"/>
    <property type="evidence" value="ECO:0007669"/>
    <property type="project" value="TreeGrafter"/>
</dbReference>
<feature type="coiled-coil region" evidence="7">
    <location>
        <begin position="102"/>
        <end position="311"/>
    </location>
</feature>
<evidence type="ECO:0000256" key="3">
    <source>
        <dbReference type="ARBA" id="ARBA00022618"/>
    </source>
</evidence>
<evidence type="ECO:0000256" key="2">
    <source>
        <dbReference type="ARBA" id="ARBA00008029"/>
    </source>
</evidence>
<dbReference type="SUPFAM" id="SSF75704">
    <property type="entry name" value="Mitotic arrest deficient-like 1, Mad1"/>
    <property type="match status" value="1"/>
</dbReference>
<dbReference type="GO" id="GO:0072686">
    <property type="term" value="C:mitotic spindle"/>
    <property type="evidence" value="ECO:0007669"/>
    <property type="project" value="TreeGrafter"/>
</dbReference>
<name>A0AAN9Z0Z5_9ORTH</name>
<dbReference type="PANTHER" id="PTHR23168">
    <property type="entry name" value="MITOTIC SPINDLE ASSEMBLY CHECKPOINT PROTEIN MAD1 MITOTIC ARREST DEFICIENT-LIKE PROTEIN 1"/>
    <property type="match status" value="1"/>
</dbReference>
<feature type="coiled-coil region" evidence="7">
    <location>
        <begin position="579"/>
        <end position="647"/>
    </location>
</feature>
<gene>
    <name evidence="9" type="ORF">R5R35_005379</name>
</gene>
<dbReference type="Pfam" id="PF05557">
    <property type="entry name" value="MAD"/>
    <property type="match status" value="1"/>
</dbReference>
<dbReference type="InterPro" id="IPR008672">
    <property type="entry name" value="Mad1"/>
</dbReference>
<keyword evidence="5" id="KW-0539">Nucleus</keyword>
<dbReference type="GO" id="GO:0005635">
    <property type="term" value="C:nuclear envelope"/>
    <property type="evidence" value="ECO:0007669"/>
    <property type="project" value="TreeGrafter"/>
</dbReference>
<keyword evidence="3" id="KW-0132">Cell division</keyword>
<dbReference type="Gene3D" id="6.10.250.90">
    <property type="match status" value="1"/>
</dbReference>
<evidence type="ECO:0000313" key="10">
    <source>
        <dbReference type="Proteomes" id="UP001378592"/>
    </source>
</evidence>
<keyword evidence="6" id="KW-0131">Cell cycle</keyword>
<evidence type="ECO:0000313" key="9">
    <source>
        <dbReference type="EMBL" id="KAK7791169.1"/>
    </source>
</evidence>
<comment type="caution">
    <text evidence="9">The sequence shown here is derived from an EMBL/GenBank/DDBJ whole genome shotgun (WGS) entry which is preliminary data.</text>
</comment>
<dbReference type="Gene3D" id="3.30.457.60">
    <property type="match status" value="1"/>
</dbReference>
<evidence type="ECO:0000256" key="1">
    <source>
        <dbReference type="ARBA" id="ARBA00004123"/>
    </source>
</evidence>
<keyword evidence="10" id="KW-1185">Reference proteome</keyword>
<comment type="similarity">
    <text evidence="2">Belongs to the MAD1 family.</text>
</comment>
<dbReference type="GO" id="GO:0007094">
    <property type="term" value="P:mitotic spindle assembly checkpoint signaling"/>
    <property type="evidence" value="ECO:0007669"/>
    <property type="project" value="InterPro"/>
</dbReference>
<dbReference type="EMBL" id="JAZDUA010000553">
    <property type="protein sequence ID" value="KAK7791169.1"/>
    <property type="molecule type" value="Genomic_DNA"/>
</dbReference>
<feature type="region of interest" description="Disordered" evidence="8">
    <location>
        <begin position="40"/>
        <end position="84"/>
    </location>
</feature>
<dbReference type="Gene3D" id="1.20.5.170">
    <property type="match status" value="1"/>
</dbReference>
<sequence length="751" mass="88155">MASYSEDRSYVIQMLEDLRSVPQRRVSRLLSSNFNEPVDNLKRKKSTENIADDSPKFPKLENVTPKTTPDPEERSNRCSSPTASPWETYRIRSSLLEANIKITDLENQISRHHSLRQELESLFEKEKDSLLKQVDREKTMVKELENHLQVVRKREVEVKEELKQCRTALNRDKTNFEERFQTLQVENGKLTDSLRELEESLRSERLTTARLIQRLNEDLSERDQQLIDIKNRNSELEKKLQEGLLFQSQFEQLSQELKNAQIKIKELEKERDDYHEAAELVKSKQEKVFRYSELEKEVQVLREENSNLKIAIPKHLLLEEMVEDLKSRQALSEEQTHDLAWSQGRLNQVQTMLDDWNKVAKDYCEGYMSSSHPPDPAIIRKRFNELQQRVHVLTADLSDVKSQLNDTQQRKDLLTIELQSVKKEKEKYQNLNEELNSRLRLLQKKHQLVSAERNSYRSQLDSYEKDLTISLSSVANQQNHQLQQRLDTMERILEGYRKMMKEMESESDRTKGFAGNSDIMEKLNRLEGERNTLLQEKEQLQKRKDELEVQLEYRAIKGDFNPVTSKVLHFRMNPASEAEAQYEDEIVKLRSKCSRLEERIKLLEAGNVHDITQKVEENVASSNSQEVQGLQEVINAQEIKMQRLKEVFHASAKEFREVCYELFGYKIDRNENIYKLSSMYADSPDDHLMFKRIPDGTIDMMETPYSSTLGELIDLHLHQHNSPPLFLGAVTLELFNRQTLSQTISQTIELN</sequence>
<accession>A0AAN9Z0Z5</accession>
<comment type="subcellular location">
    <subcellularLocation>
        <location evidence="1">Nucleus</location>
    </subcellularLocation>
</comment>
<dbReference type="GO" id="GO:0000776">
    <property type="term" value="C:kinetochore"/>
    <property type="evidence" value="ECO:0007669"/>
    <property type="project" value="TreeGrafter"/>
</dbReference>
<evidence type="ECO:0000256" key="5">
    <source>
        <dbReference type="ARBA" id="ARBA00023242"/>
    </source>
</evidence>
<evidence type="ECO:0008006" key="11">
    <source>
        <dbReference type="Google" id="ProtNLM"/>
    </source>
</evidence>
<keyword evidence="7" id="KW-0175">Coiled coil</keyword>
<evidence type="ECO:0000256" key="8">
    <source>
        <dbReference type="SAM" id="MobiDB-lite"/>
    </source>
</evidence>